<feature type="region of interest" description="Disordered" evidence="1">
    <location>
        <begin position="37"/>
        <end position="74"/>
    </location>
</feature>
<dbReference type="EnsemblFungi" id="PTTG_01322-t43_1">
    <property type="protein sequence ID" value="PTTG_01322-t43_1-p1"/>
    <property type="gene ID" value="PTTG_01322"/>
</dbReference>
<dbReference type="VEuPathDB" id="FungiDB:PTTG_01322"/>
<reference evidence="3" key="4">
    <citation type="submission" date="2025-05" db="UniProtKB">
        <authorList>
            <consortium name="EnsemblFungi"/>
        </authorList>
    </citation>
    <scope>IDENTIFICATION</scope>
    <source>
        <strain evidence="3">isolate 1-1 / race 1 (BBBD)</strain>
    </source>
</reference>
<feature type="compositionally biased region" description="Polar residues" evidence="1">
    <location>
        <begin position="134"/>
        <end position="151"/>
    </location>
</feature>
<dbReference type="EMBL" id="ADAS02000010">
    <property type="protein sequence ID" value="OAV97828.1"/>
    <property type="molecule type" value="Genomic_DNA"/>
</dbReference>
<feature type="compositionally biased region" description="Pro residues" evidence="1">
    <location>
        <begin position="181"/>
        <end position="195"/>
    </location>
</feature>
<accession>A0A0C4EKP6</accession>
<reference evidence="2" key="2">
    <citation type="submission" date="2016-05" db="EMBL/GenBank/DDBJ databases">
        <title>Comparative analysis highlights variable genome content of wheat rusts and divergence of the mating loci.</title>
        <authorList>
            <person name="Cuomo C.A."/>
            <person name="Bakkeren G."/>
            <person name="Szabo L."/>
            <person name="Khalil H."/>
            <person name="Joly D."/>
            <person name="Goldberg J."/>
            <person name="Young S."/>
            <person name="Zeng Q."/>
            <person name="Fellers J."/>
        </authorList>
    </citation>
    <scope>NUCLEOTIDE SEQUENCE [LARGE SCALE GENOMIC DNA]</scope>
    <source>
        <strain evidence="2">1-1 BBBD Race 1</strain>
    </source>
</reference>
<dbReference type="OMA" id="RSMEREH"/>
<evidence type="ECO:0000313" key="4">
    <source>
        <dbReference type="Proteomes" id="UP000005240"/>
    </source>
</evidence>
<organism evidence="2">
    <name type="scientific">Puccinia triticina (isolate 1-1 / race 1 (BBBD))</name>
    <name type="common">Brown leaf rust fungus</name>
    <dbReference type="NCBI Taxonomy" id="630390"/>
    <lineage>
        <taxon>Eukaryota</taxon>
        <taxon>Fungi</taxon>
        <taxon>Dikarya</taxon>
        <taxon>Basidiomycota</taxon>
        <taxon>Pucciniomycotina</taxon>
        <taxon>Pucciniomycetes</taxon>
        <taxon>Pucciniales</taxon>
        <taxon>Pucciniaceae</taxon>
        <taxon>Puccinia</taxon>
    </lineage>
</organism>
<reference evidence="3 4" key="3">
    <citation type="journal article" date="2017" name="G3 (Bethesda)">
        <title>Comparative analysis highlights variable genome content of wheat rusts and divergence of the mating loci.</title>
        <authorList>
            <person name="Cuomo C.A."/>
            <person name="Bakkeren G."/>
            <person name="Khalil H.B."/>
            <person name="Panwar V."/>
            <person name="Joly D."/>
            <person name="Linning R."/>
            <person name="Sakthikumar S."/>
            <person name="Song X."/>
            <person name="Adiconis X."/>
            <person name="Fan L."/>
            <person name="Goldberg J.M."/>
            <person name="Levin J.Z."/>
            <person name="Young S."/>
            <person name="Zeng Q."/>
            <person name="Anikster Y."/>
            <person name="Bruce M."/>
            <person name="Wang M."/>
            <person name="Yin C."/>
            <person name="McCallum B."/>
            <person name="Szabo L.J."/>
            <person name="Hulbert S."/>
            <person name="Chen X."/>
            <person name="Fellers J.P."/>
        </authorList>
    </citation>
    <scope>NUCLEOTIDE SEQUENCE</scope>
    <source>
        <strain evidence="4">Isolate 1-1 / race 1 (BBBD)</strain>
        <strain evidence="3">isolate 1-1 / race 1 (BBBD)</strain>
    </source>
</reference>
<dbReference type="OrthoDB" id="2499733at2759"/>
<evidence type="ECO:0000313" key="2">
    <source>
        <dbReference type="EMBL" id="OAV97828.1"/>
    </source>
</evidence>
<sequence length="244" mass="27069">MGHDQPRTRTRSASTGSLPALGRRLSSGSIKAVKWIGKQFKNKKPTDDSDSDELWGTSREIPATEAGTPTGEGDQLVAQSTLEHRARREILERHWQDFYSFDCNAVKIANKPNPAEGSTRPLTSLARGRRRLVSQHSSNGPKHTLGHSLNASIDCLPPRVPHSALRMRSMEREHVISALPRPRPPPTRPLPPPPVALYSIPPTRPLNISQKSSSRSETPSQLSDAPPRTSDYGKNSRWTKLYDQ</sequence>
<evidence type="ECO:0000313" key="3">
    <source>
        <dbReference type="EnsemblFungi" id="PTTG_01322-t43_1-p1"/>
    </source>
</evidence>
<gene>
    <name evidence="2" type="ORF">PTTG_01322</name>
</gene>
<name>A0A0C4EKP6_PUCT1</name>
<feature type="region of interest" description="Disordered" evidence="1">
    <location>
        <begin position="1"/>
        <end position="25"/>
    </location>
</feature>
<keyword evidence="4" id="KW-1185">Reference proteome</keyword>
<evidence type="ECO:0000256" key="1">
    <source>
        <dbReference type="SAM" id="MobiDB-lite"/>
    </source>
</evidence>
<feature type="region of interest" description="Disordered" evidence="1">
    <location>
        <begin position="111"/>
        <end position="153"/>
    </location>
</feature>
<reference evidence="2" key="1">
    <citation type="submission" date="2009-11" db="EMBL/GenBank/DDBJ databases">
        <authorList>
            <consortium name="The Broad Institute Genome Sequencing Platform"/>
            <person name="Ward D."/>
            <person name="Feldgarden M."/>
            <person name="Earl A."/>
            <person name="Young S.K."/>
            <person name="Zeng Q."/>
            <person name="Koehrsen M."/>
            <person name="Alvarado L."/>
            <person name="Berlin A."/>
            <person name="Bochicchio J."/>
            <person name="Borenstein D."/>
            <person name="Chapman S.B."/>
            <person name="Chen Z."/>
            <person name="Engels R."/>
            <person name="Freedman E."/>
            <person name="Gellesch M."/>
            <person name="Goldberg J."/>
            <person name="Griggs A."/>
            <person name="Gujja S."/>
            <person name="Heilman E."/>
            <person name="Heiman D."/>
            <person name="Hepburn T."/>
            <person name="Howarth C."/>
            <person name="Jen D."/>
            <person name="Larson L."/>
            <person name="Lewis B."/>
            <person name="Mehta T."/>
            <person name="Park D."/>
            <person name="Pearson M."/>
            <person name="Roberts A."/>
            <person name="Saif S."/>
            <person name="Shea T."/>
            <person name="Shenoy N."/>
            <person name="Sisk P."/>
            <person name="Stolte C."/>
            <person name="Sykes S."/>
            <person name="Thomson T."/>
            <person name="Walk T."/>
            <person name="White J."/>
            <person name="Yandava C."/>
            <person name="Izard J."/>
            <person name="Baranova O.V."/>
            <person name="Blanton J.M."/>
            <person name="Tanner A.C."/>
            <person name="Dewhirst F.E."/>
            <person name="Haas B."/>
            <person name="Nusbaum C."/>
            <person name="Birren B."/>
        </authorList>
    </citation>
    <scope>NUCLEOTIDE SEQUENCE [LARGE SCALE GENOMIC DNA]</scope>
    <source>
        <strain evidence="2">1-1 BBBD Race 1</strain>
    </source>
</reference>
<proteinExistence type="predicted"/>
<feature type="compositionally biased region" description="Polar residues" evidence="1">
    <location>
        <begin position="206"/>
        <end position="223"/>
    </location>
</feature>
<dbReference type="AlphaFoldDB" id="A0A0C4EKP6"/>
<protein>
    <submittedName>
        <fullName evidence="2 3">Uncharacterized protein</fullName>
    </submittedName>
</protein>
<dbReference type="Proteomes" id="UP000005240">
    <property type="component" value="Unassembled WGS sequence"/>
</dbReference>
<feature type="region of interest" description="Disordered" evidence="1">
    <location>
        <begin position="177"/>
        <end position="244"/>
    </location>
</feature>